<evidence type="ECO:0000259" key="7">
    <source>
        <dbReference type="PROSITE" id="PS50801"/>
    </source>
</evidence>
<feature type="transmembrane region" description="Helical" evidence="6">
    <location>
        <begin position="471"/>
        <end position="492"/>
    </location>
</feature>
<feature type="transmembrane region" description="Helical" evidence="6">
    <location>
        <begin position="241"/>
        <end position="264"/>
    </location>
</feature>
<keyword evidence="4 6" id="KW-0472">Membrane</keyword>
<feature type="region of interest" description="Disordered" evidence="5">
    <location>
        <begin position="719"/>
        <end position="750"/>
    </location>
</feature>
<feature type="compositionally biased region" description="Acidic residues" evidence="5">
    <location>
        <begin position="739"/>
        <end position="750"/>
    </location>
</feature>
<feature type="domain" description="STAS" evidence="7">
    <location>
        <begin position="584"/>
        <end position="837"/>
    </location>
</feature>
<dbReference type="SUPFAM" id="SSF52091">
    <property type="entry name" value="SpoIIaa-like"/>
    <property type="match status" value="1"/>
</dbReference>
<proteinExistence type="predicted"/>
<feature type="transmembrane region" description="Helical" evidence="6">
    <location>
        <begin position="498"/>
        <end position="517"/>
    </location>
</feature>
<keyword evidence="3 6" id="KW-1133">Transmembrane helix</keyword>
<evidence type="ECO:0000256" key="5">
    <source>
        <dbReference type="SAM" id="MobiDB-lite"/>
    </source>
</evidence>
<reference evidence="8 9" key="1">
    <citation type="submission" date="2024-01" db="EMBL/GenBank/DDBJ databases">
        <title>The genome of the rayed Mediterranean limpet Patella caerulea (Linnaeus, 1758).</title>
        <authorList>
            <person name="Anh-Thu Weber A."/>
            <person name="Halstead-Nussloch G."/>
        </authorList>
    </citation>
    <scope>NUCLEOTIDE SEQUENCE [LARGE SCALE GENOMIC DNA]</scope>
    <source>
        <strain evidence="8">AATW-2023a</strain>
        <tissue evidence="8">Whole specimen</tissue>
    </source>
</reference>
<comment type="caution">
    <text evidence="8">The sequence shown here is derived from an EMBL/GenBank/DDBJ whole genome shotgun (WGS) entry which is preliminary data.</text>
</comment>
<dbReference type="AlphaFoldDB" id="A0AAN8PTL3"/>
<name>A0AAN8PTL3_PATCE</name>
<evidence type="ECO:0000256" key="1">
    <source>
        <dbReference type="ARBA" id="ARBA00004141"/>
    </source>
</evidence>
<protein>
    <recommendedName>
        <fullName evidence="7">STAS domain-containing protein</fullName>
    </recommendedName>
</protein>
<evidence type="ECO:0000313" key="8">
    <source>
        <dbReference type="EMBL" id="KAK6183853.1"/>
    </source>
</evidence>
<feature type="transmembrane region" description="Helical" evidence="6">
    <location>
        <begin position="316"/>
        <end position="334"/>
    </location>
</feature>
<dbReference type="CDD" id="cd07042">
    <property type="entry name" value="STAS_SulP_like_sulfate_transporter"/>
    <property type="match status" value="1"/>
</dbReference>
<dbReference type="Gene3D" id="3.30.750.24">
    <property type="entry name" value="STAS domain"/>
    <property type="match status" value="1"/>
</dbReference>
<gene>
    <name evidence="8" type="ORF">SNE40_006440</name>
</gene>
<dbReference type="PANTHER" id="PTHR11814">
    <property type="entry name" value="SULFATE TRANSPORTER"/>
    <property type="match status" value="1"/>
</dbReference>
<dbReference type="InterPro" id="IPR011547">
    <property type="entry name" value="SLC26A/SulP_dom"/>
</dbReference>
<feature type="transmembrane region" description="Helical" evidence="6">
    <location>
        <begin position="129"/>
        <end position="150"/>
    </location>
</feature>
<dbReference type="InterPro" id="IPR002645">
    <property type="entry name" value="STAS_dom"/>
</dbReference>
<dbReference type="InterPro" id="IPR001902">
    <property type="entry name" value="SLC26A/SulP_fam"/>
</dbReference>
<evidence type="ECO:0000256" key="2">
    <source>
        <dbReference type="ARBA" id="ARBA00022692"/>
    </source>
</evidence>
<dbReference type="NCBIfam" id="TIGR00815">
    <property type="entry name" value="sulP"/>
    <property type="match status" value="1"/>
</dbReference>
<keyword evidence="2 6" id="KW-0812">Transmembrane</keyword>
<comment type="subcellular location">
    <subcellularLocation>
        <location evidence="1">Membrane</location>
        <topology evidence="1">Multi-pass membrane protein</topology>
    </subcellularLocation>
</comment>
<feature type="transmembrane region" description="Helical" evidence="6">
    <location>
        <begin position="399"/>
        <end position="418"/>
    </location>
</feature>
<dbReference type="GO" id="GO:0055085">
    <property type="term" value="P:transmembrane transport"/>
    <property type="evidence" value="ECO:0007669"/>
    <property type="project" value="InterPro"/>
</dbReference>
<dbReference type="Proteomes" id="UP001347796">
    <property type="component" value="Unassembled WGS sequence"/>
</dbReference>
<evidence type="ECO:0000313" key="9">
    <source>
        <dbReference type="Proteomes" id="UP001347796"/>
    </source>
</evidence>
<dbReference type="Pfam" id="PF01740">
    <property type="entry name" value="STAS"/>
    <property type="match status" value="1"/>
</dbReference>
<organism evidence="8 9">
    <name type="scientific">Patella caerulea</name>
    <name type="common">Rayed Mediterranean limpet</name>
    <dbReference type="NCBI Taxonomy" id="87958"/>
    <lineage>
        <taxon>Eukaryota</taxon>
        <taxon>Metazoa</taxon>
        <taxon>Spiralia</taxon>
        <taxon>Lophotrochozoa</taxon>
        <taxon>Mollusca</taxon>
        <taxon>Gastropoda</taxon>
        <taxon>Patellogastropoda</taxon>
        <taxon>Patelloidea</taxon>
        <taxon>Patellidae</taxon>
        <taxon>Patella</taxon>
    </lineage>
</organism>
<evidence type="ECO:0000256" key="4">
    <source>
        <dbReference type="ARBA" id="ARBA00023136"/>
    </source>
</evidence>
<feature type="transmembrane region" description="Helical" evidence="6">
    <location>
        <begin position="346"/>
        <end position="366"/>
    </location>
</feature>
<evidence type="ECO:0000256" key="3">
    <source>
        <dbReference type="ARBA" id="ARBA00022989"/>
    </source>
</evidence>
<dbReference type="Pfam" id="PF00916">
    <property type="entry name" value="Sulfate_transp"/>
    <property type="match status" value="1"/>
</dbReference>
<dbReference type="GO" id="GO:0016020">
    <property type="term" value="C:membrane"/>
    <property type="evidence" value="ECO:0007669"/>
    <property type="project" value="UniProtKB-SubCell"/>
</dbReference>
<keyword evidence="9" id="KW-1185">Reference proteome</keyword>
<feature type="transmembrane region" description="Helical" evidence="6">
    <location>
        <begin position="170"/>
        <end position="198"/>
    </location>
</feature>
<dbReference type="PROSITE" id="PS50801">
    <property type="entry name" value="STAS"/>
    <property type="match status" value="1"/>
</dbReference>
<evidence type="ECO:0000256" key="6">
    <source>
        <dbReference type="SAM" id="Phobius"/>
    </source>
</evidence>
<accession>A0AAN8PTL3</accession>
<feature type="compositionally biased region" description="Basic and acidic residues" evidence="5">
    <location>
        <begin position="43"/>
        <end position="52"/>
    </location>
</feature>
<dbReference type="InterPro" id="IPR036513">
    <property type="entry name" value="STAS_dom_sf"/>
</dbReference>
<feature type="transmembrane region" description="Helical" evidence="6">
    <location>
        <begin position="529"/>
        <end position="561"/>
    </location>
</feature>
<feature type="region of interest" description="Disordered" evidence="5">
    <location>
        <begin position="31"/>
        <end position="57"/>
    </location>
</feature>
<sequence length="867" mass="96143">MVIQYVVDCKSPPKGDCTSASVRDVRQVAIEMGSKDQQNGKVGSDEKPEKFRRSSCPPTMASENLITVRRQPFTQTSFDELHLNTDQTPVNRLSKIKENIYCSKKRSWKILTSYIPFIKTIRYYKLREYLMVDFLAGLTVGILHIPQALGFGQLTSVKIENGLYTSLWPILIYMIFGTSPHVSMGTSAVICILTATVVDRQGEMFQSLHPDLINKTIAGNYSSIDDLPEYLDYKESIAMSVTLFCGLMMIAMGFLKLGFITAYLSESFFAAFTSGAAVHIFTSQVTPMLGINVPRHSGVFKIVKNYKGIFEHITEVNFTALICAVITMVVILIVKDCINERFKHKIVIPIPIELIVVIVGTLAAYFGEFNKNFGVDIVGSIPNSIPAPVLPPVDEAPDFLVDCFILAILIFANTIAMAKICAKKHNYEVDDSQEMIAYGMCNFLSCFLKCFPSSVAPPRSMVSSAMNTKTTLNGLVTSVLILMIILFISPLFAALPKAILAAIIAVALKGLFVQISIGYKYWKVSKYDFVIWLSTFLAVVFLDIDVGLGVGVGVSLISVVFQTQFASGYRVGRSKDGVFVEHKKYNDSQETLGVKVFRYNSSLYFANAEIFRSQVYGKTVNPRKLLKLLKKKEKKVAKTQKDGVYNNEFRRDSVITRELNNYITTTPGGDPVKSPAYDSVQNRLNNAEIGMSTFSGMDNPGFSIPEEMSSNSYTRKQNGFNNNTQSRMGRRHSSLDSTFLDDEEDPDDGGEVVTDAKLRSLRKTHHVIIDCSAINYLDVSGANVLSHMFVEYGHVNITMFLAGCSATMRDAMKHAGVYDKIPLENVFVELSDALAVAKTHKIIPLPSSGLGDFSDDEAAEDCYVTNL</sequence>
<dbReference type="EMBL" id="JAZGQO010000006">
    <property type="protein sequence ID" value="KAK6183853.1"/>
    <property type="molecule type" value="Genomic_DNA"/>
</dbReference>